<reference evidence="2 3" key="1">
    <citation type="journal article" date="2019" name="Commun. Biol.">
        <title>The bagworm genome reveals a unique fibroin gene that provides high tensile strength.</title>
        <authorList>
            <person name="Kono N."/>
            <person name="Nakamura H."/>
            <person name="Ohtoshi R."/>
            <person name="Tomita M."/>
            <person name="Numata K."/>
            <person name="Arakawa K."/>
        </authorList>
    </citation>
    <scope>NUCLEOTIDE SEQUENCE [LARGE SCALE GENOMIC DNA]</scope>
</reference>
<dbReference type="AlphaFoldDB" id="A0A4C1UUQ4"/>
<feature type="compositionally biased region" description="Polar residues" evidence="1">
    <location>
        <begin position="55"/>
        <end position="67"/>
    </location>
</feature>
<evidence type="ECO:0000256" key="1">
    <source>
        <dbReference type="SAM" id="MobiDB-lite"/>
    </source>
</evidence>
<feature type="compositionally biased region" description="Basic and acidic residues" evidence="1">
    <location>
        <begin position="1"/>
        <end position="10"/>
    </location>
</feature>
<comment type="caution">
    <text evidence="2">The sequence shown here is derived from an EMBL/GenBank/DDBJ whole genome shotgun (WGS) entry which is preliminary data.</text>
</comment>
<organism evidence="2 3">
    <name type="scientific">Eumeta variegata</name>
    <name type="common">Bagworm moth</name>
    <name type="synonym">Eumeta japonica</name>
    <dbReference type="NCBI Taxonomy" id="151549"/>
    <lineage>
        <taxon>Eukaryota</taxon>
        <taxon>Metazoa</taxon>
        <taxon>Ecdysozoa</taxon>
        <taxon>Arthropoda</taxon>
        <taxon>Hexapoda</taxon>
        <taxon>Insecta</taxon>
        <taxon>Pterygota</taxon>
        <taxon>Neoptera</taxon>
        <taxon>Endopterygota</taxon>
        <taxon>Lepidoptera</taxon>
        <taxon>Glossata</taxon>
        <taxon>Ditrysia</taxon>
        <taxon>Tineoidea</taxon>
        <taxon>Psychidae</taxon>
        <taxon>Oiketicinae</taxon>
        <taxon>Eumeta</taxon>
    </lineage>
</organism>
<proteinExistence type="predicted"/>
<dbReference type="EMBL" id="BGZK01000230">
    <property type="protein sequence ID" value="GBP30211.1"/>
    <property type="molecule type" value="Genomic_DNA"/>
</dbReference>
<feature type="compositionally biased region" description="Polar residues" evidence="1">
    <location>
        <begin position="89"/>
        <end position="98"/>
    </location>
</feature>
<protein>
    <submittedName>
        <fullName evidence="2">Uncharacterized protein</fullName>
    </submittedName>
</protein>
<accession>A0A4C1UUQ4</accession>
<evidence type="ECO:0000313" key="2">
    <source>
        <dbReference type="EMBL" id="GBP30211.1"/>
    </source>
</evidence>
<dbReference type="Proteomes" id="UP000299102">
    <property type="component" value="Unassembled WGS sequence"/>
</dbReference>
<gene>
    <name evidence="2" type="ORF">EVAR_94519_1</name>
</gene>
<name>A0A4C1UUQ4_EUMVA</name>
<keyword evidence="3" id="KW-1185">Reference proteome</keyword>
<evidence type="ECO:0000313" key="3">
    <source>
        <dbReference type="Proteomes" id="UP000299102"/>
    </source>
</evidence>
<sequence>MECRGKKAPKECPMSNNTVETKRDRSLAPMISQQWRPATKRGSRLAGERKRAADYSTTGDGPTTITRNGREWTSAPHAAGEGGRPRYTHWNNRGSRSTCDPLRPRAPDPALHALRLTLNQLERSLPTIIRRFVFEGSAPSANPEISGCNRFRPHRPLPPPAVSELFL</sequence>
<feature type="region of interest" description="Disordered" evidence="1">
    <location>
        <begin position="1"/>
        <end position="102"/>
    </location>
</feature>